<dbReference type="Proteomes" id="UP000622533">
    <property type="component" value="Unassembled WGS sequence"/>
</dbReference>
<gene>
    <name evidence="1" type="ORF">IQ276_12385</name>
</gene>
<comment type="caution">
    <text evidence="1">The sequence shown here is derived from an EMBL/GenBank/DDBJ whole genome shotgun (WGS) entry which is preliminary data.</text>
</comment>
<evidence type="ECO:0000313" key="2">
    <source>
        <dbReference type="Proteomes" id="UP000622533"/>
    </source>
</evidence>
<evidence type="ECO:0000313" key="1">
    <source>
        <dbReference type="EMBL" id="MBE9023197.1"/>
    </source>
</evidence>
<dbReference type="EMBL" id="JADEXS010000139">
    <property type="protein sequence ID" value="MBE9023197.1"/>
    <property type="molecule type" value="Genomic_DNA"/>
</dbReference>
<sequence length="199" mass="21161">MKLSKILQTSLVSSAVAVSLYVGEQSASAASFSAEYPSSNSTVIASLGEITPGEFGYFWSVQRGDSITETFSGTGLNSVDSLDLNFNISQNFLALDTSVLWDVLVNGIDIGDWSWSDADGIGNFSQSYIFPEIIGGGNYTISMNVLNEVPRGFGSIAIQTGTATFSTKAVPEPNYMLGLVLTLGMFGVTSSLKRKGYLN</sequence>
<proteinExistence type="predicted"/>
<keyword evidence="2" id="KW-1185">Reference proteome</keyword>
<protein>
    <submittedName>
        <fullName evidence="1">PEP-CTERM sorting domain-containing protein</fullName>
    </submittedName>
</protein>
<accession>A0A8J7AD51</accession>
<dbReference type="RefSeq" id="WP_193916695.1">
    <property type="nucleotide sequence ID" value="NZ_JADEXS020000001.1"/>
</dbReference>
<reference evidence="1" key="1">
    <citation type="submission" date="2020-10" db="EMBL/GenBank/DDBJ databases">
        <authorList>
            <person name="Castelo-Branco R."/>
            <person name="Eusebio N."/>
            <person name="Adriana R."/>
            <person name="Vieira A."/>
            <person name="Brugerolle De Fraissinette N."/>
            <person name="Rezende De Castro R."/>
            <person name="Schneider M.P."/>
            <person name="Vasconcelos V."/>
            <person name="Leao P.N."/>
        </authorList>
    </citation>
    <scope>NUCLEOTIDE SEQUENCE</scope>
    <source>
        <strain evidence="1">LEGE 12446</strain>
    </source>
</reference>
<dbReference type="AlphaFoldDB" id="A0A8J7AD51"/>
<organism evidence="1 2">
    <name type="scientific">Desmonostoc muscorum LEGE 12446</name>
    <dbReference type="NCBI Taxonomy" id="1828758"/>
    <lineage>
        <taxon>Bacteria</taxon>
        <taxon>Bacillati</taxon>
        <taxon>Cyanobacteriota</taxon>
        <taxon>Cyanophyceae</taxon>
        <taxon>Nostocales</taxon>
        <taxon>Nostocaceae</taxon>
        <taxon>Desmonostoc</taxon>
    </lineage>
</organism>
<name>A0A8J7AD51_DESMC</name>